<sequence>MEQINQLLCFFLPTRKSVGILACLFFIIPLNAQNPNVGKSNKSMQDRTVSGHTIGVNGLGLAYSYEHAFAPRGTIIFSAGASYTYGQLWGLDMKSTNEIYITTKDYHMVTGDIAVEPRFYYNLQKRHRHDKRTYGNSGGYISVNGGYSFPIFLTNGWEGTNVWNITPYWGFRRVWRHFSFDLSGGVGYLASSNGFSSAYISLRIGLGYRF</sequence>
<evidence type="ECO:0000313" key="2">
    <source>
        <dbReference type="Proteomes" id="UP000651085"/>
    </source>
</evidence>
<name>A0A926IK66_9BACT</name>
<dbReference type="RefSeq" id="WP_262434704.1">
    <property type="nucleotide sequence ID" value="NZ_JACRTF010000001.1"/>
</dbReference>
<dbReference type="AlphaFoldDB" id="A0A926IK66"/>
<dbReference type="EMBL" id="JACRTF010000001">
    <property type="protein sequence ID" value="MBC8593577.1"/>
    <property type="molecule type" value="Genomic_DNA"/>
</dbReference>
<organism evidence="1 2">
    <name type="scientific">Jilunia laotingensis</name>
    <dbReference type="NCBI Taxonomy" id="2763675"/>
    <lineage>
        <taxon>Bacteria</taxon>
        <taxon>Pseudomonadati</taxon>
        <taxon>Bacteroidota</taxon>
        <taxon>Bacteroidia</taxon>
        <taxon>Bacteroidales</taxon>
        <taxon>Bacteroidaceae</taxon>
        <taxon>Jilunia</taxon>
    </lineage>
</organism>
<gene>
    <name evidence="1" type="ORF">H8744_10010</name>
</gene>
<protein>
    <submittedName>
        <fullName evidence="1">Uncharacterized protein</fullName>
    </submittedName>
</protein>
<evidence type="ECO:0000313" key="1">
    <source>
        <dbReference type="EMBL" id="MBC8593577.1"/>
    </source>
</evidence>
<dbReference type="Proteomes" id="UP000651085">
    <property type="component" value="Unassembled WGS sequence"/>
</dbReference>
<keyword evidence="2" id="KW-1185">Reference proteome</keyword>
<proteinExistence type="predicted"/>
<reference evidence="1" key="1">
    <citation type="submission" date="2020-08" db="EMBL/GenBank/DDBJ databases">
        <title>Genome public.</title>
        <authorList>
            <person name="Liu C."/>
            <person name="Sun Q."/>
        </authorList>
    </citation>
    <scope>NUCLEOTIDE SEQUENCE</scope>
    <source>
        <strain evidence="1">N12</strain>
    </source>
</reference>
<comment type="caution">
    <text evidence="1">The sequence shown here is derived from an EMBL/GenBank/DDBJ whole genome shotgun (WGS) entry which is preliminary data.</text>
</comment>
<accession>A0A926IK66</accession>